<dbReference type="PANTHER" id="PTHR12729:SF1">
    <property type="entry name" value="TRNAHIS GUANYLYLTRANSFERASE CATALYTIC DOMAIN-CONTAINING PROTEIN"/>
    <property type="match status" value="1"/>
</dbReference>
<keyword evidence="2" id="KW-0808">Transferase</keyword>
<reference evidence="2" key="1">
    <citation type="journal article" date="2021" name="Proc. Natl. Acad. Sci. U.S.A.">
        <title>A Catalog of Tens of Thousands of Viruses from Human Metagenomes Reveals Hidden Associations with Chronic Diseases.</title>
        <authorList>
            <person name="Tisza M.J."/>
            <person name="Buck C.B."/>
        </authorList>
    </citation>
    <scope>NUCLEOTIDE SEQUENCE</scope>
    <source>
        <strain evidence="2">CtDXu9</strain>
    </source>
</reference>
<sequence>MSHQTEYDLRMRSYKSITDAHLIPRTPVIIQIDGRAFHTFTRGFKKPFDQVLMAAMRYTAEYLCRNIQGCVLAYTQSDEINLLLIDYEKLETSPWFDNRVQKLASIAASMATNYFNQKFKELVKIIGRRYYSPNHSYDRALLKGAEFAACVFNLPREEVTNYFNWRQQDAIRNSIQMVGQAHFSQTELNGKCNQEIIDMLIQQKDIDWNKLKIYKQRGTCIIRSAHSSFLLNGKQITADTWSHDFDIPRFIGEGRDYIERYLYPDDPNNTTSRKDGNN</sequence>
<dbReference type="InterPro" id="IPR007537">
    <property type="entry name" value="tRNAHis_GuaTrfase_Thg1"/>
</dbReference>
<accession>A0A8S5VCI9</accession>
<evidence type="ECO:0000259" key="1">
    <source>
        <dbReference type="Pfam" id="PF04446"/>
    </source>
</evidence>
<dbReference type="Gene3D" id="3.30.70.3000">
    <property type="match status" value="1"/>
</dbReference>
<keyword evidence="2" id="KW-0548">Nucleotidyltransferase</keyword>
<dbReference type="Pfam" id="PF04446">
    <property type="entry name" value="Thg1"/>
    <property type="match status" value="1"/>
</dbReference>
<feature type="domain" description="tRNAHis guanylyltransferase catalytic" evidence="1">
    <location>
        <begin position="10"/>
        <end position="128"/>
    </location>
</feature>
<proteinExistence type="predicted"/>
<protein>
    <submittedName>
        <fullName evidence="2">tRNAHis guanylyltransferase</fullName>
    </submittedName>
</protein>
<dbReference type="GO" id="GO:0006400">
    <property type="term" value="P:tRNA modification"/>
    <property type="evidence" value="ECO:0007669"/>
    <property type="project" value="InterPro"/>
</dbReference>
<organism evidence="2">
    <name type="scientific">Siphoviridae sp. ctDXu9</name>
    <dbReference type="NCBI Taxonomy" id="2825387"/>
    <lineage>
        <taxon>Viruses</taxon>
        <taxon>Duplodnaviria</taxon>
        <taxon>Heunggongvirae</taxon>
        <taxon>Uroviricota</taxon>
        <taxon>Caudoviricetes</taxon>
    </lineage>
</organism>
<dbReference type="EMBL" id="BK016244">
    <property type="protein sequence ID" value="DAG04436.1"/>
    <property type="molecule type" value="Genomic_DNA"/>
</dbReference>
<dbReference type="GO" id="GO:0000287">
    <property type="term" value="F:magnesium ion binding"/>
    <property type="evidence" value="ECO:0007669"/>
    <property type="project" value="InterPro"/>
</dbReference>
<dbReference type="PANTHER" id="PTHR12729">
    <property type="entry name" value="TRNA(HIS) GUANYLYLTRANSFERASE-RELATED"/>
    <property type="match status" value="1"/>
</dbReference>
<dbReference type="InterPro" id="IPR024956">
    <property type="entry name" value="tRNAHis_GuaTrfase_cat"/>
</dbReference>
<dbReference type="InterPro" id="IPR038469">
    <property type="entry name" value="tRNAHis_GuaTrfase_Thg1_sf"/>
</dbReference>
<dbReference type="GO" id="GO:0008193">
    <property type="term" value="F:tRNA guanylyltransferase activity"/>
    <property type="evidence" value="ECO:0007669"/>
    <property type="project" value="InterPro"/>
</dbReference>
<evidence type="ECO:0000313" key="2">
    <source>
        <dbReference type="EMBL" id="DAG04436.1"/>
    </source>
</evidence>
<name>A0A8S5VCI9_9CAUD</name>